<dbReference type="EnsemblPlants" id="KQL06877">
    <property type="protein sequence ID" value="KQL06877"/>
    <property type="gene ID" value="SETIT_001138mg"/>
</dbReference>
<evidence type="ECO:0000313" key="9">
    <source>
        <dbReference type="EnsemblPlants" id="KQL06877"/>
    </source>
</evidence>
<dbReference type="PANTHER" id="PTHR12083:SF9">
    <property type="entry name" value="BIFUNCTIONAL POLYNUCLEOTIDE PHOSPHATASE_KINASE"/>
    <property type="match status" value="1"/>
</dbReference>
<dbReference type="Proteomes" id="UP000004995">
    <property type="component" value="Unassembled WGS sequence"/>
</dbReference>
<feature type="domain" description="PARP-type" evidence="8">
    <location>
        <begin position="166"/>
        <end position="248"/>
    </location>
</feature>
<dbReference type="Gramene" id="KQL06877">
    <property type="protein sequence ID" value="KQL06877"/>
    <property type="gene ID" value="SETIT_001138mg"/>
</dbReference>
<keyword evidence="3" id="KW-0677">Repeat</keyword>
<keyword evidence="6" id="KW-0238">DNA-binding</keyword>
<dbReference type="PROSITE" id="PS50064">
    <property type="entry name" value="ZF_PARP_2"/>
    <property type="match status" value="2"/>
</dbReference>
<evidence type="ECO:0000256" key="6">
    <source>
        <dbReference type="ARBA" id="ARBA00023125"/>
    </source>
</evidence>
<dbReference type="FunFam" id="3.30.1740.10:FF:000006">
    <property type="entry name" value="Poly [ADP-ribose] polymerase"/>
    <property type="match status" value="2"/>
</dbReference>
<dbReference type="FunFam" id="3.40.50.1000:FF:000198">
    <property type="entry name" value="Bifunctional polynucleotide phosphatase/kinase"/>
    <property type="match status" value="1"/>
</dbReference>
<dbReference type="Pfam" id="PF00645">
    <property type="entry name" value="zf-PARP"/>
    <property type="match status" value="2"/>
</dbReference>
<dbReference type="GO" id="GO:0008270">
    <property type="term" value="F:zinc ion binding"/>
    <property type="evidence" value="ECO:0007669"/>
    <property type="project" value="UniProtKB-KW"/>
</dbReference>
<dbReference type="HOGENOM" id="CLU_029975_0_0_1"/>
<dbReference type="GO" id="GO:0005634">
    <property type="term" value="C:nucleus"/>
    <property type="evidence" value="ECO:0007669"/>
    <property type="project" value="UniProtKB-SubCell"/>
</dbReference>
<dbReference type="Gene3D" id="3.40.50.1000">
    <property type="entry name" value="HAD superfamily/HAD-like"/>
    <property type="match status" value="1"/>
</dbReference>
<protein>
    <recommendedName>
        <fullName evidence="8">PARP-type domain-containing protein</fullName>
    </recommendedName>
</protein>
<keyword evidence="7" id="KW-0539">Nucleus</keyword>
<proteinExistence type="predicted"/>
<dbReference type="SUPFAM" id="SSF56784">
    <property type="entry name" value="HAD-like"/>
    <property type="match status" value="1"/>
</dbReference>
<keyword evidence="10" id="KW-1185">Reference proteome</keyword>
<dbReference type="SUPFAM" id="SSF57716">
    <property type="entry name" value="Glucocorticoid receptor-like (DNA-binding domain)"/>
    <property type="match status" value="2"/>
</dbReference>
<evidence type="ECO:0000256" key="2">
    <source>
        <dbReference type="ARBA" id="ARBA00022723"/>
    </source>
</evidence>
<accession>K3XGW7</accession>
<dbReference type="InParanoid" id="K3XGW7"/>
<dbReference type="InterPro" id="IPR001510">
    <property type="entry name" value="Znf_PARP"/>
</dbReference>
<keyword evidence="4" id="KW-0863">Zinc-finger</keyword>
<keyword evidence="5" id="KW-0862">Zinc</keyword>
<dbReference type="FunCoup" id="K3XGW7">
    <property type="interactions" value="1023"/>
</dbReference>
<keyword evidence="2" id="KW-0479">Metal-binding</keyword>
<dbReference type="eggNOG" id="KOG1037">
    <property type="taxonomic scope" value="Eukaryota"/>
</dbReference>
<dbReference type="InterPro" id="IPR023214">
    <property type="entry name" value="HAD_sf"/>
</dbReference>
<dbReference type="InterPro" id="IPR013954">
    <property type="entry name" value="PNK3P"/>
</dbReference>
<dbReference type="STRING" id="4555.K3XGW7"/>
<dbReference type="CDD" id="cd01625">
    <property type="entry name" value="HAD_PNP"/>
    <property type="match status" value="1"/>
</dbReference>
<dbReference type="GO" id="GO:0046403">
    <property type="term" value="F:polynucleotide 3'-phosphatase activity"/>
    <property type="evidence" value="ECO:0000318"/>
    <property type="project" value="GO_Central"/>
</dbReference>
<evidence type="ECO:0000256" key="3">
    <source>
        <dbReference type="ARBA" id="ARBA00022737"/>
    </source>
</evidence>
<evidence type="ECO:0000256" key="5">
    <source>
        <dbReference type="ARBA" id="ARBA00022833"/>
    </source>
</evidence>
<evidence type="ECO:0000256" key="1">
    <source>
        <dbReference type="ARBA" id="ARBA00004123"/>
    </source>
</evidence>
<dbReference type="GO" id="GO:0003677">
    <property type="term" value="F:DNA binding"/>
    <property type="evidence" value="ECO:0007669"/>
    <property type="project" value="UniProtKB-KW"/>
</dbReference>
<sequence length="501" mass="54905">MLVVPFSLPFARNSSRLRFLIPASAARVARLAMSASPQAAATVSVEYAKSGRSTCKGCSGAIASGALRLGVSARDPRGFDATKWYHVACFPSASHPLGSVESINGFDSIKDHDREKLQKLAENHKSDDNAADQLKKEMNPLGKPSPKKVETHMASLAKGVSEKVSVLVEYAKSGRSTCKGCGENIAKGALRLGASAHDPRGYDSTKWYHVACFPASSYPVFPVESLKGFDSIKSNDREKLQELEENYKRDGNAADQSSEPNLKEQMVDSMGVSKEGAENNLEAVKLAAGNNRIRPAISFSVSDISKDYKGATLPTHWKAFETVIFREQEDGLHASAKIAAFDFDGCLAKTSVRIIGADKWSLQHKSIPEKLQRLYIDGYKLVIFTNESNIDRWKNKRQEAIDSKVGRLDNFIECVKVPIQVFIACGLGKGKGTPDDPYRKPNPGMWCLMAQHFNSGIEIDMDKSFYVGDAAGRENDHSDADIEFAKAIGLKFHVPEEYFGP</sequence>
<name>K3XGW7_SETIT</name>
<organism evidence="9 10">
    <name type="scientific">Setaria italica</name>
    <name type="common">Foxtail millet</name>
    <name type="synonym">Panicum italicum</name>
    <dbReference type="NCBI Taxonomy" id="4555"/>
    <lineage>
        <taxon>Eukaryota</taxon>
        <taxon>Viridiplantae</taxon>
        <taxon>Streptophyta</taxon>
        <taxon>Embryophyta</taxon>
        <taxon>Tracheophyta</taxon>
        <taxon>Spermatophyta</taxon>
        <taxon>Magnoliopsida</taxon>
        <taxon>Liliopsida</taxon>
        <taxon>Poales</taxon>
        <taxon>Poaceae</taxon>
        <taxon>PACMAD clade</taxon>
        <taxon>Panicoideae</taxon>
        <taxon>Panicodae</taxon>
        <taxon>Paniceae</taxon>
        <taxon>Cenchrinae</taxon>
        <taxon>Setaria</taxon>
    </lineage>
</organism>
<dbReference type="NCBIfam" id="TIGR01664">
    <property type="entry name" value="DNA-3'-Pase"/>
    <property type="match status" value="1"/>
</dbReference>
<evidence type="ECO:0000259" key="8">
    <source>
        <dbReference type="PROSITE" id="PS50064"/>
    </source>
</evidence>
<dbReference type="eggNOG" id="KOG2134">
    <property type="taxonomic scope" value="Eukaryota"/>
</dbReference>
<evidence type="ECO:0000256" key="7">
    <source>
        <dbReference type="ARBA" id="ARBA00023242"/>
    </source>
</evidence>
<comment type="subcellular location">
    <subcellularLocation>
        <location evidence="1">Nucleus</location>
    </subcellularLocation>
</comment>
<dbReference type="InterPro" id="IPR036412">
    <property type="entry name" value="HAD-like_sf"/>
</dbReference>
<dbReference type="InterPro" id="IPR036957">
    <property type="entry name" value="Znf_PARP_sf"/>
</dbReference>
<dbReference type="GO" id="GO:0046404">
    <property type="term" value="F:ATP-dependent polydeoxyribonucleotide 5'-hydroxyl-kinase activity"/>
    <property type="evidence" value="ECO:0000318"/>
    <property type="project" value="GO_Central"/>
</dbReference>
<feature type="domain" description="PARP-type" evidence="8">
    <location>
        <begin position="43"/>
        <end position="125"/>
    </location>
</feature>
<dbReference type="NCBIfam" id="TIGR01662">
    <property type="entry name" value="HAD-SF-IIIA"/>
    <property type="match status" value="1"/>
</dbReference>
<evidence type="ECO:0000256" key="4">
    <source>
        <dbReference type="ARBA" id="ARBA00022771"/>
    </source>
</evidence>
<reference evidence="10" key="1">
    <citation type="journal article" date="2012" name="Nat. Biotechnol.">
        <title>Reference genome sequence of the model plant Setaria.</title>
        <authorList>
            <person name="Bennetzen J.L."/>
            <person name="Schmutz J."/>
            <person name="Wang H."/>
            <person name="Percifield R."/>
            <person name="Hawkins J."/>
            <person name="Pontaroli A.C."/>
            <person name="Estep M."/>
            <person name="Feng L."/>
            <person name="Vaughn J.N."/>
            <person name="Grimwood J."/>
            <person name="Jenkins J."/>
            <person name="Barry K."/>
            <person name="Lindquist E."/>
            <person name="Hellsten U."/>
            <person name="Deshpande S."/>
            <person name="Wang X."/>
            <person name="Wu X."/>
            <person name="Mitros T."/>
            <person name="Triplett J."/>
            <person name="Yang X."/>
            <person name="Ye C.Y."/>
            <person name="Mauro-Herrera M."/>
            <person name="Wang L."/>
            <person name="Li P."/>
            <person name="Sharma M."/>
            <person name="Sharma R."/>
            <person name="Ronald P.C."/>
            <person name="Panaud O."/>
            <person name="Kellogg E.A."/>
            <person name="Brutnell T.P."/>
            <person name="Doust A.N."/>
            <person name="Tuskan G.A."/>
            <person name="Rokhsar D."/>
            <person name="Devos K.M."/>
        </authorList>
    </citation>
    <scope>NUCLEOTIDE SEQUENCE [LARGE SCALE GENOMIC DNA]</scope>
    <source>
        <strain evidence="10">cv. Yugu1</strain>
    </source>
</reference>
<dbReference type="EMBL" id="AGNK02003298">
    <property type="status" value="NOT_ANNOTATED_CDS"/>
    <property type="molecule type" value="Genomic_DNA"/>
</dbReference>
<reference evidence="9" key="2">
    <citation type="submission" date="2018-08" db="UniProtKB">
        <authorList>
            <consortium name="EnsemblPlants"/>
        </authorList>
    </citation>
    <scope>IDENTIFICATION</scope>
    <source>
        <strain evidence="9">Yugu1</strain>
    </source>
</reference>
<dbReference type="InterPro" id="IPR006549">
    <property type="entry name" value="HAD-SF_hydro_IIIA"/>
</dbReference>
<dbReference type="InterPro" id="IPR006551">
    <property type="entry name" value="Polynucleotide_phosphatase"/>
</dbReference>
<dbReference type="PANTHER" id="PTHR12083">
    <property type="entry name" value="BIFUNCTIONAL POLYNUCLEOTIDE PHOSPHATASE/KINASE"/>
    <property type="match status" value="1"/>
</dbReference>
<dbReference type="Pfam" id="PF08645">
    <property type="entry name" value="PNK3P"/>
    <property type="match status" value="1"/>
</dbReference>
<dbReference type="GO" id="GO:0006281">
    <property type="term" value="P:DNA repair"/>
    <property type="evidence" value="ECO:0000318"/>
    <property type="project" value="GO_Central"/>
</dbReference>
<dbReference type="OMA" id="GMWWLMT"/>
<dbReference type="Gene3D" id="3.30.1740.10">
    <property type="entry name" value="Zinc finger, PARP-type"/>
    <property type="match status" value="2"/>
</dbReference>
<dbReference type="AlphaFoldDB" id="K3XGW7"/>
<evidence type="ECO:0000313" key="10">
    <source>
        <dbReference type="Proteomes" id="UP000004995"/>
    </source>
</evidence>
<dbReference type="SMART" id="SM01336">
    <property type="entry name" value="zf-PARP"/>
    <property type="match status" value="2"/>
</dbReference>